<name>A0ABR2WZA8_9FUNG</name>
<accession>A0ABR2WZA8</accession>
<gene>
    <name evidence="4" type="ORF">K7432_003776</name>
</gene>
<feature type="transmembrane region" description="Helical" evidence="2">
    <location>
        <begin position="387"/>
        <end position="408"/>
    </location>
</feature>
<protein>
    <submittedName>
        <fullName evidence="4">Uncharacterized protein</fullName>
    </submittedName>
</protein>
<feature type="transmembrane region" description="Helical" evidence="2">
    <location>
        <begin position="212"/>
        <end position="232"/>
    </location>
</feature>
<feature type="transmembrane region" description="Helical" evidence="2">
    <location>
        <begin position="420"/>
        <end position="441"/>
    </location>
</feature>
<feature type="signal peptide" evidence="3">
    <location>
        <begin position="1"/>
        <end position="24"/>
    </location>
</feature>
<evidence type="ECO:0000256" key="1">
    <source>
        <dbReference type="SAM" id="MobiDB-lite"/>
    </source>
</evidence>
<evidence type="ECO:0000256" key="2">
    <source>
        <dbReference type="SAM" id="Phobius"/>
    </source>
</evidence>
<keyword evidence="5" id="KW-1185">Reference proteome</keyword>
<keyword evidence="3" id="KW-0732">Signal</keyword>
<keyword evidence="2" id="KW-1133">Transmembrane helix</keyword>
<sequence length="595" mass="66555">MRSLYYPFSTLCIFLVCFSIISQAKFVVNNATFPSYDFYGNFQKNASVTSPNYYSFSGVFVKAQFEGNVRCKLSTILPTLTWPTGSQEQVTGTVLFVHTEELLASSCYGFSAVVQQLEDFALVLENNRLPKLTVALFSSAGPQEVEFGGPQEPYNGRINNLRTINLALVSKSVGDMLVQKTVGPTPYIATITQDPGVWNVEGTSYRLALHRWSLFVLTFFALIYAFYQLINLFYQEGWQFDTRIILYIAALVVLNSSLVSLAVRGQYKGIQIVASIAWLIGFSAYSTVQFKWGQIISKLFPNVLFKTSFYLIIFVMINYVAITILNIVCIMVTFEQLEIVRGVINSVYLPLLITLQAFMFFYYAMMYNRGMKAFPMTSRTRVSLEKLALLLVFAVIGFTSEAVSQFLGNRRLMTSITGNVLILTFNTLSQLALFSPVFAILSIRGTEDTATYAAILQRNRNGSLSSTPRNISTSNSKSEQINHSQTLSHVHTQSHTQSFPLKPSSMNRYDLGAFSQSGETYNSISLDQLNSSRFSRLDDAPNVITPLNPPPPRRREKSKSQTSISELLKESGLEMLDSPMDGITVSLSRSSTLSM</sequence>
<comment type="caution">
    <text evidence="4">The sequence shown here is derived from an EMBL/GenBank/DDBJ whole genome shotgun (WGS) entry which is preliminary data.</text>
</comment>
<feature type="transmembrane region" description="Helical" evidence="2">
    <location>
        <begin position="309"/>
        <end position="334"/>
    </location>
</feature>
<dbReference type="Proteomes" id="UP001479436">
    <property type="component" value="Unassembled WGS sequence"/>
</dbReference>
<reference evidence="4 5" key="1">
    <citation type="submission" date="2023-04" db="EMBL/GenBank/DDBJ databases">
        <title>Genome of Basidiobolus ranarum AG-B5.</title>
        <authorList>
            <person name="Stajich J.E."/>
            <person name="Carter-House D."/>
            <person name="Gryganskyi A."/>
        </authorList>
    </citation>
    <scope>NUCLEOTIDE SEQUENCE [LARGE SCALE GENOMIC DNA]</scope>
    <source>
        <strain evidence="4 5">AG-B5</strain>
    </source>
</reference>
<organism evidence="4 5">
    <name type="scientific">Basidiobolus ranarum</name>
    <dbReference type="NCBI Taxonomy" id="34480"/>
    <lineage>
        <taxon>Eukaryota</taxon>
        <taxon>Fungi</taxon>
        <taxon>Fungi incertae sedis</taxon>
        <taxon>Zoopagomycota</taxon>
        <taxon>Entomophthoromycotina</taxon>
        <taxon>Basidiobolomycetes</taxon>
        <taxon>Basidiobolales</taxon>
        <taxon>Basidiobolaceae</taxon>
        <taxon>Basidiobolus</taxon>
    </lineage>
</organism>
<evidence type="ECO:0000256" key="3">
    <source>
        <dbReference type="SAM" id="SignalP"/>
    </source>
</evidence>
<evidence type="ECO:0000313" key="5">
    <source>
        <dbReference type="Proteomes" id="UP001479436"/>
    </source>
</evidence>
<proteinExistence type="predicted"/>
<dbReference type="EMBL" id="JASJQH010000119">
    <property type="protein sequence ID" value="KAK9766844.1"/>
    <property type="molecule type" value="Genomic_DNA"/>
</dbReference>
<evidence type="ECO:0000313" key="4">
    <source>
        <dbReference type="EMBL" id="KAK9766844.1"/>
    </source>
</evidence>
<feature type="region of interest" description="Disordered" evidence="1">
    <location>
        <begin position="463"/>
        <end position="504"/>
    </location>
</feature>
<keyword evidence="2" id="KW-0472">Membrane</keyword>
<feature type="region of interest" description="Disordered" evidence="1">
    <location>
        <begin position="537"/>
        <end position="562"/>
    </location>
</feature>
<feature type="transmembrane region" description="Helical" evidence="2">
    <location>
        <begin position="269"/>
        <end position="288"/>
    </location>
</feature>
<feature type="transmembrane region" description="Helical" evidence="2">
    <location>
        <begin position="244"/>
        <end position="263"/>
    </location>
</feature>
<keyword evidence="2" id="KW-0812">Transmembrane</keyword>
<feature type="transmembrane region" description="Helical" evidence="2">
    <location>
        <begin position="346"/>
        <end position="366"/>
    </location>
</feature>
<feature type="chain" id="PRO_5047089885" evidence="3">
    <location>
        <begin position="25"/>
        <end position="595"/>
    </location>
</feature>